<evidence type="ECO:0000313" key="5">
    <source>
        <dbReference type="EMBL" id="KKG95244.1"/>
    </source>
</evidence>
<protein>
    <recommendedName>
        <fullName evidence="20">DUF4391 domain-containing protein</fullName>
    </recommendedName>
</protein>
<dbReference type="EMBL" id="JJQB01000077">
    <property type="protein sequence ID" value="KKH19776.1"/>
    <property type="molecule type" value="Genomic_DNA"/>
</dbReference>
<organism evidence="3 14">
    <name type="scientific">Methanosarcina mazei</name>
    <name type="common">Methanosarcina frisia</name>
    <dbReference type="NCBI Taxonomy" id="2209"/>
    <lineage>
        <taxon>Archaea</taxon>
        <taxon>Methanobacteriati</taxon>
        <taxon>Methanobacteriota</taxon>
        <taxon>Stenosarchaea group</taxon>
        <taxon>Methanomicrobia</taxon>
        <taxon>Methanosarcinales</taxon>
        <taxon>Methanosarcinaceae</taxon>
        <taxon>Methanosarcina</taxon>
    </lineage>
</organism>
<evidence type="ECO:0000313" key="9">
    <source>
        <dbReference type="EMBL" id="KKH23537.1"/>
    </source>
</evidence>
<sequence>MNEILLSLLGFPDASYLGKRIFKKHFFENATLTPADKKSLQDDVGTITWLYTLKPSTIQIKPYSDEQREYLEVSILEITLRSLRNYKRLAEVIHRAIPYPLLLIFAQNSGASIDELEDDENSEDIPRETESKVALSVAPKRFSQAEKGAVVVEEFFTTGWIDPEKPSTIEKAFLEDLNLSNLPHTHFLAFYSALMDRFIAFGCASLTGKYRLDNGEISQEARWQQLTLCHELEGKIAKLRATLRKEAQFNRKVELNVQIKQLEKQLQKESLSL</sequence>
<evidence type="ECO:0000313" key="13">
    <source>
        <dbReference type="Proteomes" id="UP000034227"/>
    </source>
</evidence>
<dbReference type="EMBL" id="JJPC01000062">
    <property type="protein sequence ID" value="KKG35308.1"/>
    <property type="molecule type" value="Genomic_DNA"/>
</dbReference>
<dbReference type="EMBL" id="JJQC01000041">
    <property type="protein sequence ID" value="KKH23537.1"/>
    <property type="molecule type" value="Genomic_DNA"/>
</dbReference>
<evidence type="ECO:0000313" key="10">
    <source>
        <dbReference type="EMBL" id="KKH28104.1"/>
    </source>
</evidence>
<evidence type="ECO:0000313" key="16">
    <source>
        <dbReference type="Proteomes" id="UP000034399"/>
    </source>
</evidence>
<dbReference type="InterPro" id="IPR025503">
    <property type="entry name" value="DUF4391"/>
</dbReference>
<dbReference type="EMBL" id="JJPR01000088">
    <property type="protein sequence ID" value="KKG86672.1"/>
    <property type="molecule type" value="Genomic_DNA"/>
</dbReference>
<evidence type="ECO:0000313" key="7">
    <source>
        <dbReference type="EMBL" id="KKH19243.1"/>
    </source>
</evidence>
<evidence type="ECO:0000313" key="19">
    <source>
        <dbReference type="Proteomes" id="UP000034950"/>
    </source>
</evidence>
<evidence type="ECO:0000313" key="11">
    <source>
        <dbReference type="Proteomes" id="UP000033987"/>
    </source>
</evidence>
<dbReference type="PATRIC" id="fig|2209.44.peg.1500"/>
<dbReference type="EMBL" id="JJPA01000110">
    <property type="protein sequence ID" value="KKG33442.1"/>
    <property type="molecule type" value="Genomic_DNA"/>
</dbReference>
<dbReference type="RefSeq" id="WP_048039155.1">
    <property type="nucleotide sequence ID" value="NZ_JJPA01000110.1"/>
</dbReference>
<evidence type="ECO:0000313" key="12">
    <source>
        <dbReference type="Proteomes" id="UP000034064"/>
    </source>
</evidence>
<dbReference type="Proteomes" id="UP000034298">
    <property type="component" value="Unassembled WGS sequence"/>
</dbReference>
<dbReference type="Proteomes" id="UP000034409">
    <property type="component" value="Unassembled WGS sequence"/>
</dbReference>
<dbReference type="EMBL" id="JJPX01000102">
    <property type="protein sequence ID" value="KKH09143.1"/>
    <property type="molecule type" value="Genomic_DNA"/>
</dbReference>
<dbReference type="Proteomes" id="UP000034733">
    <property type="component" value="Unassembled WGS sequence"/>
</dbReference>
<evidence type="ECO:0008006" key="20">
    <source>
        <dbReference type="Google" id="ProtNLM"/>
    </source>
</evidence>
<dbReference type="Proteomes" id="UP000033987">
    <property type="component" value="Unassembled WGS sequence"/>
</dbReference>
<reference evidence="11 12" key="1">
    <citation type="journal article" date="2015" name="ISME J.">
        <title>Genomic and phenotypic differentiation among Methanosarcina mazei populations from Columbia River sediment.</title>
        <authorList>
            <person name="Youngblut N.D."/>
            <person name="Wirth J.S."/>
            <person name="Henriksen J.R."/>
            <person name="Smith M."/>
            <person name="Simon H."/>
            <person name="Metcalf W.W."/>
            <person name="Whitaker R.J."/>
        </authorList>
    </citation>
    <scope>NUCLEOTIDE SEQUENCE [LARGE SCALE GENOMIC DNA]</scope>
    <source>
        <strain evidence="7 12">1.F.A.1A.3</strain>
        <strain evidence="8 18">1.F.A.1B.3</strain>
        <strain evidence="9 11">1.F.A.1B.4</strain>
        <strain evidence="10 13">1.F.A.2.8</strain>
        <strain evidence="2 16">3.F.A.1A.1</strain>
        <strain evidence="3 14">3.F.A.1B.1</strain>
        <strain evidence="4 19">3.H.A.2.6</strain>
        <strain evidence="5 17">3.H.A.2.8</strain>
        <strain evidence="6 15">3.H.M.2.7</strain>
    </source>
</reference>
<dbReference type="Pfam" id="PF14335">
    <property type="entry name" value="DUF4391"/>
    <property type="match status" value="1"/>
</dbReference>
<evidence type="ECO:0000313" key="14">
    <source>
        <dbReference type="Proteomes" id="UP000034298"/>
    </source>
</evidence>
<evidence type="ECO:0000313" key="18">
    <source>
        <dbReference type="Proteomes" id="UP000034733"/>
    </source>
</evidence>
<evidence type="ECO:0000313" key="3">
    <source>
        <dbReference type="EMBL" id="KKG35308.1"/>
    </source>
</evidence>
<dbReference type="Proteomes" id="UP000034387">
    <property type="component" value="Unassembled WGS sequence"/>
</dbReference>
<dbReference type="Proteomes" id="UP000034227">
    <property type="component" value="Unassembled WGS sequence"/>
</dbReference>
<name>A0A0F8G829_METMZ</name>
<evidence type="ECO:0000313" key="2">
    <source>
        <dbReference type="EMBL" id="KKG33442.1"/>
    </source>
</evidence>
<dbReference type="Proteomes" id="UP000034064">
    <property type="component" value="Unassembled WGS sequence"/>
</dbReference>
<dbReference type="EMBL" id="JJQD01000104">
    <property type="protein sequence ID" value="KKH28104.1"/>
    <property type="molecule type" value="Genomic_DNA"/>
</dbReference>
<accession>A0A0F8G829</accession>
<evidence type="ECO:0000313" key="4">
    <source>
        <dbReference type="EMBL" id="KKG86672.1"/>
    </source>
</evidence>
<proteinExistence type="predicted"/>
<keyword evidence="1" id="KW-0175">Coiled coil</keyword>
<gene>
    <name evidence="3" type="ORF">DU30_04100</name>
    <name evidence="6" type="ORF">DU42_07165</name>
    <name evidence="7" type="ORF">DU44_01395</name>
    <name evidence="8" type="ORF">DU48_07620</name>
    <name evidence="2" type="ORF">DU52_07150</name>
    <name evidence="4" type="ORF">DU57_06935</name>
    <name evidence="10" type="ORF">DU58_04060</name>
    <name evidence="5" type="ORF">DU59_03750</name>
    <name evidence="9" type="ORF">DU65_03710</name>
</gene>
<evidence type="ECO:0000256" key="1">
    <source>
        <dbReference type="SAM" id="Coils"/>
    </source>
</evidence>
<comment type="caution">
    <text evidence="3">The sequence shown here is derived from an EMBL/GenBank/DDBJ whole genome shotgun (WGS) entry which is preliminary data.</text>
</comment>
<dbReference type="EMBL" id="JJPS01000005">
    <property type="protein sequence ID" value="KKG95244.1"/>
    <property type="molecule type" value="Genomic_DNA"/>
</dbReference>
<dbReference type="Proteomes" id="UP000034950">
    <property type="component" value="Unassembled WGS sequence"/>
</dbReference>
<dbReference type="Proteomes" id="UP000034399">
    <property type="component" value="Unassembled WGS sequence"/>
</dbReference>
<feature type="coiled-coil region" evidence="1">
    <location>
        <begin position="245"/>
        <end position="272"/>
    </location>
</feature>
<dbReference type="AlphaFoldDB" id="A0A0F8G829"/>
<dbReference type="EMBL" id="JJQA01000030">
    <property type="protein sequence ID" value="KKH19243.1"/>
    <property type="molecule type" value="Genomic_DNA"/>
</dbReference>
<evidence type="ECO:0000313" key="17">
    <source>
        <dbReference type="Proteomes" id="UP000034409"/>
    </source>
</evidence>
<evidence type="ECO:0000313" key="6">
    <source>
        <dbReference type="EMBL" id="KKH09143.1"/>
    </source>
</evidence>
<evidence type="ECO:0000313" key="15">
    <source>
        <dbReference type="Proteomes" id="UP000034387"/>
    </source>
</evidence>
<evidence type="ECO:0000313" key="8">
    <source>
        <dbReference type="EMBL" id="KKH19776.1"/>
    </source>
</evidence>